<reference evidence="2" key="1">
    <citation type="journal article" date="2022" name="bioRxiv">
        <title>Sequencing and chromosome-scale assembly of the giantPleurodeles waltlgenome.</title>
        <authorList>
            <person name="Brown T."/>
            <person name="Elewa A."/>
            <person name="Iarovenko S."/>
            <person name="Subramanian E."/>
            <person name="Araus A.J."/>
            <person name="Petzold A."/>
            <person name="Susuki M."/>
            <person name="Suzuki K.-i.T."/>
            <person name="Hayashi T."/>
            <person name="Toyoda A."/>
            <person name="Oliveira C."/>
            <person name="Osipova E."/>
            <person name="Leigh N.D."/>
            <person name="Simon A."/>
            <person name="Yun M.H."/>
        </authorList>
    </citation>
    <scope>NUCLEOTIDE SEQUENCE</scope>
    <source>
        <strain evidence="2">20211129_DDA</strain>
        <tissue evidence="2">Liver</tissue>
    </source>
</reference>
<keyword evidence="3" id="KW-1185">Reference proteome</keyword>
<protein>
    <submittedName>
        <fullName evidence="2">Uncharacterized protein</fullName>
    </submittedName>
</protein>
<evidence type="ECO:0000313" key="2">
    <source>
        <dbReference type="EMBL" id="KAJ1114016.1"/>
    </source>
</evidence>
<gene>
    <name evidence="2" type="ORF">NDU88_002255</name>
</gene>
<comment type="caution">
    <text evidence="2">The sequence shown here is derived from an EMBL/GenBank/DDBJ whole genome shotgun (WGS) entry which is preliminary data.</text>
</comment>
<dbReference type="AlphaFoldDB" id="A0AAV7NDG2"/>
<proteinExistence type="predicted"/>
<evidence type="ECO:0000256" key="1">
    <source>
        <dbReference type="SAM" id="MobiDB-lite"/>
    </source>
</evidence>
<sequence>MFSPPFALHEALLSPASLLLFPDFVQQGVGTLEMPRSGAAASSRHQRSSPPGWLAHNKAQPIIPHVLVPGEPAVPDYPRLQPAQALAARGPPW</sequence>
<dbReference type="Proteomes" id="UP001066276">
    <property type="component" value="Chromosome 8"/>
</dbReference>
<dbReference type="EMBL" id="JANPWB010000012">
    <property type="protein sequence ID" value="KAJ1114016.1"/>
    <property type="molecule type" value="Genomic_DNA"/>
</dbReference>
<evidence type="ECO:0000313" key="3">
    <source>
        <dbReference type="Proteomes" id="UP001066276"/>
    </source>
</evidence>
<accession>A0AAV7NDG2</accession>
<feature type="region of interest" description="Disordered" evidence="1">
    <location>
        <begin position="35"/>
        <end position="55"/>
    </location>
</feature>
<name>A0AAV7NDG2_PLEWA</name>
<organism evidence="2 3">
    <name type="scientific">Pleurodeles waltl</name>
    <name type="common">Iberian ribbed newt</name>
    <dbReference type="NCBI Taxonomy" id="8319"/>
    <lineage>
        <taxon>Eukaryota</taxon>
        <taxon>Metazoa</taxon>
        <taxon>Chordata</taxon>
        <taxon>Craniata</taxon>
        <taxon>Vertebrata</taxon>
        <taxon>Euteleostomi</taxon>
        <taxon>Amphibia</taxon>
        <taxon>Batrachia</taxon>
        <taxon>Caudata</taxon>
        <taxon>Salamandroidea</taxon>
        <taxon>Salamandridae</taxon>
        <taxon>Pleurodelinae</taxon>
        <taxon>Pleurodeles</taxon>
    </lineage>
</organism>